<evidence type="ECO:0000313" key="2">
    <source>
        <dbReference type="EMBL" id="OAG36669.1"/>
    </source>
</evidence>
<name>A0A177F0D0_9EURO</name>
<keyword evidence="3" id="KW-1185">Reference proteome</keyword>
<gene>
    <name evidence="2" type="ORF">AYO21_09144</name>
</gene>
<evidence type="ECO:0000256" key="1">
    <source>
        <dbReference type="SAM" id="MobiDB-lite"/>
    </source>
</evidence>
<evidence type="ECO:0000313" key="3">
    <source>
        <dbReference type="Proteomes" id="UP000077002"/>
    </source>
</evidence>
<feature type="compositionally biased region" description="Basic and acidic residues" evidence="1">
    <location>
        <begin position="545"/>
        <end position="580"/>
    </location>
</feature>
<feature type="compositionally biased region" description="Basic and acidic residues" evidence="1">
    <location>
        <begin position="425"/>
        <end position="538"/>
    </location>
</feature>
<organism evidence="2 3">
    <name type="scientific">Fonsecaea monophora</name>
    <dbReference type="NCBI Taxonomy" id="254056"/>
    <lineage>
        <taxon>Eukaryota</taxon>
        <taxon>Fungi</taxon>
        <taxon>Dikarya</taxon>
        <taxon>Ascomycota</taxon>
        <taxon>Pezizomycotina</taxon>
        <taxon>Eurotiomycetes</taxon>
        <taxon>Chaetothyriomycetidae</taxon>
        <taxon>Chaetothyriales</taxon>
        <taxon>Herpotrichiellaceae</taxon>
        <taxon>Fonsecaea</taxon>
    </lineage>
</organism>
<proteinExistence type="predicted"/>
<feature type="region of interest" description="Disordered" evidence="1">
    <location>
        <begin position="420"/>
        <end position="589"/>
    </location>
</feature>
<comment type="caution">
    <text evidence="2">The sequence shown here is derived from an EMBL/GenBank/DDBJ whole genome shotgun (WGS) entry which is preliminary data.</text>
</comment>
<dbReference type="GeneID" id="34604282"/>
<accession>A0A177F0D0</accession>
<dbReference type="RefSeq" id="XP_022508621.1">
    <property type="nucleotide sequence ID" value="XM_022659082.1"/>
</dbReference>
<reference evidence="2 3" key="1">
    <citation type="submission" date="2016-03" db="EMBL/GenBank/DDBJ databases">
        <title>Draft genome sequence of the Fonsecaea monophora CBS 269.37.</title>
        <authorList>
            <person name="Bombassaro A."/>
            <person name="Vinicius W.A."/>
            <person name="De Hoog S."/>
            <person name="Sun J."/>
            <person name="Souza E.M."/>
            <person name="Raittz R.T."/>
            <person name="Costa F."/>
            <person name="Leao A.C."/>
            <person name="Tadra-Sfeir M.Z."/>
            <person name="Baura V."/>
            <person name="Balsanelli E."/>
            <person name="Pedrosa F.O."/>
            <person name="Moreno L.F."/>
            <person name="Steffens M.B."/>
            <person name="Xi L."/>
            <person name="Bocca A.L."/>
            <person name="Felipe M.S."/>
            <person name="Teixeira M."/>
            <person name="Telles Filho F.Q."/>
            <person name="Azevedo C.M."/>
            <person name="Gomes R."/>
            <person name="Vicente V.A."/>
        </authorList>
    </citation>
    <scope>NUCLEOTIDE SEQUENCE [LARGE SCALE GENOMIC DNA]</scope>
    <source>
        <strain evidence="2 3">CBS 269.37</strain>
    </source>
</reference>
<protein>
    <submittedName>
        <fullName evidence="2">Uncharacterized protein</fullName>
    </submittedName>
</protein>
<dbReference type="Proteomes" id="UP000077002">
    <property type="component" value="Unassembled WGS sequence"/>
</dbReference>
<dbReference type="OrthoDB" id="4779267at2759"/>
<dbReference type="AlphaFoldDB" id="A0A177F0D0"/>
<dbReference type="EMBL" id="LVKK01000086">
    <property type="protein sequence ID" value="OAG36669.1"/>
    <property type="molecule type" value="Genomic_DNA"/>
</dbReference>
<sequence length="736" mass="82052">MSSWWKNATPPTPAMLVKDGGRELTSEAQFGWQEICRHGRLSTETTFEPGRRAVFVKVSSSEETCIKAYEILSSMSPVFVNVHNSFGFDIERITVYSANIPKFTDTSENKHLGNSGTGTFWRLTNGISVMDSMYDVDKYLRRDWVSIFPKMAEVLNGSSQRYHTNAFAVTMVRSRDDYDFVQMLIYKTRDSDLHTGHMVWCFKVSMGLPMNFLSDMSRSMGVDGKEFEGGFVLEPQSRCYKGQSSSRGTHCGLDVIEDLLGLEIGDCFDHEDLLKLEIGDCFDREDSILLMTETEYMCIVGKELTILAIYRETDSIFVWVKGNTEQVYMNAGIKAHTTTEIIGNMSFSSYNNDHLGLVHMALCVPCGRMIEMRLGPAQLHSINCRLTTACVWEVYCAGCAEKDGVPPPSVKEDVVMEDNVNDSSDGVKEDNVKEDNVNDSSDGAKEDGVKEDGVKEDGVKEDGVKEDGVKEDGVKEDGVKEDGVKEDGVKEDGVKEDGVKEDGVKEDGVKEDGVKEDGVKEDGVKEDGVKEDGVKEDGVNGSSDGVKEGDVKEGDVKEGDVKEGDVKEGDVKEGDVKEGDVMEDDPMADRGSGRLDGLVNYADRNGFTFMDLAMNKIGRTGRRYKKTTFPNPGAYINIFAFIRMFTPAEVTFGCIYPRGMGMDKDIEIISNFFALDKSTMRTMLAFFWPRTNKDITNKDITNKDITNKDKEVEEKETSDFLDVEQWRVCLMVPSDT</sequence>